<dbReference type="Proteomes" id="UP000784294">
    <property type="component" value="Unassembled WGS sequence"/>
</dbReference>
<gene>
    <name evidence="2" type="ORF">PXEA_LOCUS32407</name>
</gene>
<evidence type="ECO:0000313" key="3">
    <source>
        <dbReference type="Proteomes" id="UP000784294"/>
    </source>
</evidence>
<sequence>MLAQYCSHILNSPGSLGGVASIGLGGPGSGATVSGVGGVSGGLSGSNVTSAHSGPGGPGTPASVGVRLPISPPDYKAIFKSWQYVMAFFYSLNLSFLDINSSFADL</sequence>
<dbReference type="EMBL" id="CAAALY010259633">
    <property type="protein sequence ID" value="VEL38967.1"/>
    <property type="molecule type" value="Genomic_DNA"/>
</dbReference>
<proteinExistence type="predicted"/>
<evidence type="ECO:0000256" key="1">
    <source>
        <dbReference type="SAM" id="MobiDB-lite"/>
    </source>
</evidence>
<organism evidence="2 3">
    <name type="scientific">Protopolystoma xenopodis</name>
    <dbReference type="NCBI Taxonomy" id="117903"/>
    <lineage>
        <taxon>Eukaryota</taxon>
        <taxon>Metazoa</taxon>
        <taxon>Spiralia</taxon>
        <taxon>Lophotrochozoa</taxon>
        <taxon>Platyhelminthes</taxon>
        <taxon>Monogenea</taxon>
        <taxon>Polyopisthocotylea</taxon>
        <taxon>Polystomatidea</taxon>
        <taxon>Polystomatidae</taxon>
        <taxon>Protopolystoma</taxon>
    </lineage>
</organism>
<dbReference type="AlphaFoldDB" id="A0A448XKR1"/>
<name>A0A448XKR1_9PLAT</name>
<accession>A0A448XKR1</accession>
<feature type="region of interest" description="Disordered" evidence="1">
    <location>
        <begin position="44"/>
        <end position="64"/>
    </location>
</feature>
<keyword evidence="3" id="KW-1185">Reference proteome</keyword>
<evidence type="ECO:0000313" key="2">
    <source>
        <dbReference type="EMBL" id="VEL38967.1"/>
    </source>
</evidence>
<protein>
    <submittedName>
        <fullName evidence="2">Uncharacterized protein</fullName>
    </submittedName>
</protein>
<comment type="caution">
    <text evidence="2">The sequence shown here is derived from an EMBL/GenBank/DDBJ whole genome shotgun (WGS) entry which is preliminary data.</text>
</comment>
<reference evidence="2" key="1">
    <citation type="submission" date="2018-11" db="EMBL/GenBank/DDBJ databases">
        <authorList>
            <consortium name="Pathogen Informatics"/>
        </authorList>
    </citation>
    <scope>NUCLEOTIDE SEQUENCE</scope>
</reference>